<evidence type="ECO:0000256" key="10">
    <source>
        <dbReference type="SAM" id="MobiDB-lite"/>
    </source>
</evidence>
<feature type="domain" description="Myb-like" evidence="11">
    <location>
        <begin position="17"/>
        <end position="67"/>
    </location>
</feature>
<evidence type="ECO:0000256" key="8">
    <source>
        <dbReference type="ARBA" id="ARBA00023163"/>
    </source>
</evidence>
<dbReference type="GO" id="GO:0046872">
    <property type="term" value="F:metal ion binding"/>
    <property type="evidence" value="ECO:0007669"/>
    <property type="project" value="UniProtKB-KW"/>
</dbReference>
<feature type="domain" description="HTH myb-type" evidence="12">
    <location>
        <begin position="22"/>
        <end position="71"/>
    </location>
</feature>
<evidence type="ECO:0000256" key="7">
    <source>
        <dbReference type="ARBA" id="ARBA00023125"/>
    </source>
</evidence>
<dbReference type="InterPro" id="IPR009057">
    <property type="entry name" value="Homeodomain-like_sf"/>
</dbReference>
<keyword evidence="5" id="KW-0805">Transcription regulation</keyword>
<evidence type="ECO:0000256" key="2">
    <source>
        <dbReference type="ARBA" id="ARBA00022723"/>
    </source>
</evidence>
<gene>
    <name evidence="13" type="ORF">Ae201684_017954</name>
</gene>
<proteinExistence type="predicted"/>
<dbReference type="GO" id="GO:0008237">
    <property type="term" value="F:metallopeptidase activity"/>
    <property type="evidence" value="ECO:0007669"/>
    <property type="project" value="UniProtKB-KW"/>
</dbReference>
<accession>A0A6G0W7H2</accession>
<evidence type="ECO:0000256" key="1">
    <source>
        <dbReference type="ARBA" id="ARBA00022670"/>
    </source>
</evidence>
<keyword evidence="4" id="KW-0862">Zinc</keyword>
<feature type="region of interest" description="Disordered" evidence="10">
    <location>
        <begin position="1"/>
        <end position="23"/>
    </location>
</feature>
<dbReference type="EMBL" id="VJMJ01000317">
    <property type="protein sequence ID" value="KAF0723083.1"/>
    <property type="molecule type" value="Genomic_DNA"/>
</dbReference>
<dbReference type="NCBIfam" id="TIGR01557">
    <property type="entry name" value="myb_SHAQKYF"/>
    <property type="match status" value="1"/>
</dbReference>
<dbReference type="Proteomes" id="UP000481153">
    <property type="component" value="Unassembled WGS sequence"/>
</dbReference>
<dbReference type="VEuPathDB" id="FungiDB:AeMF1_010347"/>
<evidence type="ECO:0000259" key="11">
    <source>
        <dbReference type="PROSITE" id="PS50090"/>
    </source>
</evidence>
<keyword evidence="3" id="KW-0378">Hydrolase</keyword>
<evidence type="ECO:0000259" key="12">
    <source>
        <dbReference type="PROSITE" id="PS51294"/>
    </source>
</evidence>
<dbReference type="GO" id="GO:0003677">
    <property type="term" value="F:DNA binding"/>
    <property type="evidence" value="ECO:0007669"/>
    <property type="project" value="UniProtKB-KW"/>
</dbReference>
<keyword evidence="1" id="KW-0645">Protease</keyword>
<dbReference type="InterPro" id="IPR001005">
    <property type="entry name" value="SANT/Myb"/>
</dbReference>
<dbReference type="Gene3D" id="1.10.10.60">
    <property type="entry name" value="Homeodomain-like"/>
    <property type="match status" value="1"/>
</dbReference>
<dbReference type="InterPro" id="IPR006447">
    <property type="entry name" value="Myb_dom_plants"/>
</dbReference>
<dbReference type="GO" id="GO:0006508">
    <property type="term" value="P:proteolysis"/>
    <property type="evidence" value="ECO:0007669"/>
    <property type="project" value="UniProtKB-KW"/>
</dbReference>
<evidence type="ECO:0000313" key="14">
    <source>
        <dbReference type="Proteomes" id="UP000481153"/>
    </source>
</evidence>
<keyword evidence="9" id="KW-0539">Nucleus</keyword>
<protein>
    <submittedName>
        <fullName evidence="13">Uncharacterized protein</fullName>
    </submittedName>
</protein>
<dbReference type="InterPro" id="IPR017930">
    <property type="entry name" value="Myb_dom"/>
</dbReference>
<comment type="caution">
    <text evidence="13">The sequence shown here is derived from an EMBL/GenBank/DDBJ whole genome shotgun (WGS) entry which is preliminary data.</text>
</comment>
<organism evidence="13 14">
    <name type="scientific">Aphanomyces euteiches</name>
    <dbReference type="NCBI Taxonomy" id="100861"/>
    <lineage>
        <taxon>Eukaryota</taxon>
        <taxon>Sar</taxon>
        <taxon>Stramenopiles</taxon>
        <taxon>Oomycota</taxon>
        <taxon>Saprolegniomycetes</taxon>
        <taxon>Saprolegniales</taxon>
        <taxon>Verrucalvaceae</taxon>
        <taxon>Aphanomyces</taxon>
    </lineage>
</organism>
<name>A0A6G0W7H2_9STRA</name>
<evidence type="ECO:0000313" key="13">
    <source>
        <dbReference type="EMBL" id="KAF0723083.1"/>
    </source>
</evidence>
<dbReference type="FunFam" id="1.10.10.60:FF:000151">
    <property type="entry name" value="histone H2A deubiquitinase MYSM1 isoform X2"/>
    <property type="match status" value="1"/>
</dbReference>
<keyword evidence="8" id="KW-0804">Transcription</keyword>
<evidence type="ECO:0000256" key="9">
    <source>
        <dbReference type="ARBA" id="ARBA00023242"/>
    </source>
</evidence>
<keyword evidence="6" id="KW-0482">Metalloprotease</keyword>
<evidence type="ECO:0000256" key="5">
    <source>
        <dbReference type="ARBA" id="ARBA00023015"/>
    </source>
</evidence>
<keyword evidence="14" id="KW-1185">Reference proteome</keyword>
<dbReference type="PANTHER" id="PTHR12802:SF173">
    <property type="entry name" value="MYB-LIKE PROTEIN K"/>
    <property type="match status" value="1"/>
</dbReference>
<reference evidence="13 14" key="1">
    <citation type="submission" date="2019-07" db="EMBL/GenBank/DDBJ databases">
        <title>Genomics analysis of Aphanomyces spp. identifies a new class of oomycete effector associated with host adaptation.</title>
        <authorList>
            <person name="Gaulin E."/>
        </authorList>
    </citation>
    <scope>NUCLEOTIDE SEQUENCE [LARGE SCALE GENOMIC DNA]</scope>
    <source>
        <strain evidence="13 14">ATCC 201684</strain>
    </source>
</reference>
<dbReference type="PROSITE" id="PS51294">
    <property type="entry name" value="HTH_MYB"/>
    <property type="match status" value="1"/>
</dbReference>
<dbReference type="SUPFAM" id="SSF46689">
    <property type="entry name" value="Homeodomain-like"/>
    <property type="match status" value="1"/>
</dbReference>
<dbReference type="AlphaFoldDB" id="A0A6G0W7H2"/>
<dbReference type="PANTHER" id="PTHR12802">
    <property type="entry name" value="SWI/SNF COMPLEX-RELATED"/>
    <property type="match status" value="1"/>
</dbReference>
<keyword evidence="2" id="KW-0479">Metal-binding</keyword>
<keyword evidence="7" id="KW-0238">DNA-binding</keyword>
<feature type="compositionally biased region" description="Basic and acidic residues" evidence="10">
    <location>
        <begin position="10"/>
        <end position="23"/>
    </location>
</feature>
<evidence type="ECO:0000256" key="3">
    <source>
        <dbReference type="ARBA" id="ARBA00022801"/>
    </source>
</evidence>
<sequence>MIESTFDGFMEQRQEDQAGRSRGRWTEAEHESFLLGLHLYGREWKKVAATIKTRTSAQIRSHAQKYFAKLAKDDALSDASSDDTDSSSLETKKKRQIDSHDDILAAIASPSVRRRVETLLDDEVCALQVLASYKNHVMDE</sequence>
<dbReference type="SMART" id="SM00717">
    <property type="entry name" value="SANT"/>
    <property type="match status" value="1"/>
</dbReference>
<dbReference type="PROSITE" id="PS50090">
    <property type="entry name" value="MYB_LIKE"/>
    <property type="match status" value="1"/>
</dbReference>
<evidence type="ECO:0000256" key="4">
    <source>
        <dbReference type="ARBA" id="ARBA00022833"/>
    </source>
</evidence>
<feature type="region of interest" description="Disordered" evidence="10">
    <location>
        <begin position="72"/>
        <end position="95"/>
    </location>
</feature>
<evidence type="ECO:0000256" key="6">
    <source>
        <dbReference type="ARBA" id="ARBA00023049"/>
    </source>
</evidence>
<dbReference type="Pfam" id="PF00249">
    <property type="entry name" value="Myb_DNA-binding"/>
    <property type="match status" value="1"/>
</dbReference>
<dbReference type="CDD" id="cd00167">
    <property type="entry name" value="SANT"/>
    <property type="match status" value="1"/>
</dbReference>